<gene>
    <name evidence="1" type="ORF">OCU04_013053</name>
</gene>
<dbReference type="AlphaFoldDB" id="A0A9X0A801"/>
<accession>A0A9X0A801</accession>
<organism evidence="1 2">
    <name type="scientific">Sclerotinia nivalis</name>
    <dbReference type="NCBI Taxonomy" id="352851"/>
    <lineage>
        <taxon>Eukaryota</taxon>
        <taxon>Fungi</taxon>
        <taxon>Dikarya</taxon>
        <taxon>Ascomycota</taxon>
        <taxon>Pezizomycotina</taxon>
        <taxon>Leotiomycetes</taxon>
        <taxon>Helotiales</taxon>
        <taxon>Sclerotiniaceae</taxon>
        <taxon>Sclerotinia</taxon>
    </lineage>
</organism>
<proteinExistence type="predicted"/>
<reference evidence="1" key="1">
    <citation type="submission" date="2022-11" db="EMBL/GenBank/DDBJ databases">
        <title>Genome Resource of Sclerotinia nivalis Strain SnTB1, a Plant Pathogen Isolated from American Ginseng.</title>
        <authorList>
            <person name="Fan S."/>
        </authorList>
    </citation>
    <scope>NUCLEOTIDE SEQUENCE</scope>
    <source>
        <strain evidence="1">SnTB1</strain>
    </source>
</reference>
<name>A0A9X0A801_9HELO</name>
<evidence type="ECO:0000313" key="1">
    <source>
        <dbReference type="EMBL" id="KAJ8057869.1"/>
    </source>
</evidence>
<evidence type="ECO:0000313" key="2">
    <source>
        <dbReference type="Proteomes" id="UP001152300"/>
    </source>
</evidence>
<keyword evidence="2" id="KW-1185">Reference proteome</keyword>
<dbReference type="EMBL" id="JAPEIS010000018">
    <property type="protein sequence ID" value="KAJ8057869.1"/>
    <property type="molecule type" value="Genomic_DNA"/>
</dbReference>
<comment type="caution">
    <text evidence="1">The sequence shown here is derived from an EMBL/GenBank/DDBJ whole genome shotgun (WGS) entry which is preliminary data.</text>
</comment>
<protein>
    <submittedName>
        <fullName evidence="1">Uncharacterized protein</fullName>
    </submittedName>
</protein>
<dbReference type="Proteomes" id="UP001152300">
    <property type="component" value="Unassembled WGS sequence"/>
</dbReference>
<sequence>MSHQAPELATRSARLPPQLIQSICLRYAKRIANYDSRKVLSDGEVISEECFFPKGVDLSCAECIRKKKTCDVSPEIFYSAINRMLRLCCEWEAAPAGSPEEAAVRRSLNSCQFNFTRRVKAFFCK</sequence>